<evidence type="ECO:0000256" key="2">
    <source>
        <dbReference type="ARBA" id="ARBA00023002"/>
    </source>
</evidence>
<geneLocation type="plasmid" evidence="3">
    <name>201</name>
</geneLocation>
<evidence type="ECO:0000256" key="1">
    <source>
        <dbReference type="ARBA" id="ARBA00006484"/>
    </source>
</evidence>
<dbReference type="Gene3D" id="3.40.50.720">
    <property type="entry name" value="NAD(P)-binding Rossmann-like Domain"/>
    <property type="match status" value="1"/>
</dbReference>
<dbReference type="PRINTS" id="PR00080">
    <property type="entry name" value="SDRFAMILY"/>
</dbReference>
<dbReference type="FunFam" id="3.40.50.720:FF:000084">
    <property type="entry name" value="Short-chain dehydrogenase reductase"/>
    <property type="match status" value="1"/>
</dbReference>
<dbReference type="EMBL" id="KM017070">
    <property type="protein sequence ID" value="AJW29363.1"/>
    <property type="molecule type" value="Genomic_DNA"/>
</dbReference>
<proteinExistence type="inferred from homology"/>
<keyword evidence="3" id="KW-0614">Plasmid</keyword>
<dbReference type="EC" id="1.1.1.100" evidence="3"/>
<dbReference type="PROSITE" id="PS00061">
    <property type="entry name" value="ADH_SHORT"/>
    <property type="match status" value="1"/>
</dbReference>
<accession>A0A0D4ZZI3</accession>
<keyword evidence="2 3" id="KW-0560">Oxidoreductase</keyword>
<evidence type="ECO:0000313" key="3">
    <source>
        <dbReference type="EMBL" id="AJW29363.1"/>
    </source>
</evidence>
<protein>
    <submittedName>
        <fullName evidence="3">3-oxoacyl-[acyl-carrier protein] reductase</fullName>
        <ecNumber evidence="3">1.1.1.100</ecNumber>
    </submittedName>
</protein>
<dbReference type="Pfam" id="PF13561">
    <property type="entry name" value="adh_short_C2"/>
    <property type="match status" value="1"/>
</dbReference>
<dbReference type="InterPro" id="IPR002347">
    <property type="entry name" value="SDR_fam"/>
</dbReference>
<comment type="similarity">
    <text evidence="1">Belongs to the short-chain dehydrogenases/reductases (SDR) family.</text>
</comment>
<organism evidence="3">
    <name type="scientific">Sphingomonas sp. NS2</name>
    <dbReference type="NCBI Taxonomy" id="908605"/>
    <lineage>
        <taxon>Bacteria</taxon>
        <taxon>Pseudomonadati</taxon>
        <taxon>Pseudomonadota</taxon>
        <taxon>Alphaproteobacteria</taxon>
        <taxon>Sphingomonadales</taxon>
        <taxon>Sphingomonadaceae</taxon>
        <taxon>Sphingomonas</taxon>
    </lineage>
</organism>
<dbReference type="GO" id="GO:0004316">
    <property type="term" value="F:3-oxoacyl-[acyl-carrier-protein] reductase (NADPH) activity"/>
    <property type="evidence" value="ECO:0007669"/>
    <property type="project" value="UniProtKB-EC"/>
</dbReference>
<dbReference type="InterPro" id="IPR036291">
    <property type="entry name" value="NAD(P)-bd_dom_sf"/>
</dbReference>
<gene>
    <name evidence="3" type="ORF">plasmid201_175</name>
</gene>
<dbReference type="GO" id="GO:0048038">
    <property type="term" value="F:quinone binding"/>
    <property type="evidence" value="ECO:0007669"/>
    <property type="project" value="TreeGrafter"/>
</dbReference>
<reference evidence="3" key="1">
    <citation type="submission" date="2014-06" db="EMBL/GenBank/DDBJ databases">
        <title>Molecular and ecological studies on carbamate pesticide degrading bacteria isolated from agricultural soils.</title>
        <authorList>
            <person name="Kim D.-U."/>
            <person name="Ka J.-O."/>
        </authorList>
    </citation>
    <scope>NUCLEOTIDE SEQUENCE</scope>
    <source>
        <strain evidence="3">NS2</strain>
        <plasmid evidence="3">201</plasmid>
    </source>
</reference>
<dbReference type="AlphaFoldDB" id="A0A0D4ZZI3"/>
<dbReference type="PRINTS" id="PR00081">
    <property type="entry name" value="GDHRDH"/>
</dbReference>
<dbReference type="InterPro" id="IPR020904">
    <property type="entry name" value="Sc_DH/Rdtase_CS"/>
</dbReference>
<dbReference type="PANTHER" id="PTHR42760">
    <property type="entry name" value="SHORT-CHAIN DEHYDROGENASES/REDUCTASES FAMILY MEMBER"/>
    <property type="match status" value="1"/>
</dbReference>
<name>A0A0D4ZZI3_9SPHN</name>
<sequence>MQKAGAKTTRPTVDLGGQIAFVTGAASGIGRQTARALAESGAMVFAADKAGAACIETCAAFPERMSYLACDVTSVSSVRAALDAVWQEHGALDILINCAGVYSMQQLMDVTEDEFDKVLNINLKGLFFVSQIAARYMIKVGGGGAIVNIASAAGRKPSIGSLVYSASKAGVINLTQGMAQELAPHKIRVNAIAPGAVETPMWDAVKSAYEKGDSESALSIEAALLAATPLGRLCRPQDCADAILYLCTDQSAFVTGQTLNVDGGMYFN</sequence>
<dbReference type="PANTHER" id="PTHR42760:SF133">
    <property type="entry name" value="3-OXOACYL-[ACYL-CARRIER-PROTEIN] REDUCTASE"/>
    <property type="match status" value="1"/>
</dbReference>
<dbReference type="NCBIfam" id="NF005559">
    <property type="entry name" value="PRK07231.1"/>
    <property type="match status" value="1"/>
</dbReference>
<dbReference type="SUPFAM" id="SSF51735">
    <property type="entry name" value="NAD(P)-binding Rossmann-fold domains"/>
    <property type="match status" value="1"/>
</dbReference>
<dbReference type="CDD" id="cd05233">
    <property type="entry name" value="SDR_c"/>
    <property type="match status" value="1"/>
</dbReference>
<dbReference type="GO" id="GO:0006633">
    <property type="term" value="P:fatty acid biosynthetic process"/>
    <property type="evidence" value="ECO:0007669"/>
    <property type="project" value="TreeGrafter"/>
</dbReference>